<feature type="transmembrane region" description="Helical" evidence="2">
    <location>
        <begin position="235"/>
        <end position="263"/>
    </location>
</feature>
<dbReference type="PATRIC" id="fig|33881.3.peg.1091"/>
<evidence type="ECO:0000313" key="4">
    <source>
        <dbReference type="Proteomes" id="UP000078252"/>
    </source>
</evidence>
<feature type="compositionally biased region" description="Low complexity" evidence="1">
    <location>
        <begin position="73"/>
        <end position="94"/>
    </location>
</feature>
<sequence>MTNDDRSNEGRPADGQAPSWGSAPDASSADAPRYGEQGDTTPRYGERAEPASAPRYGEQGDAPRYGEQTAAPQYGSEQYREQQGQYGQSQYGQGQHDDRSGAPAWNADHQQPYAAAAATNHGGPSWQQYDEPKPAKKKTVGVVAFVLGLVSLIVGVVGGYLIGAALASSDAIKDLVPTDGSTPDQSQLQQQLMNDPTVTGQFAVGGIVIGIAAILGLWALVQGIIAIVTKRGRGWGVFAVILAVVATIATFATYIGVAAAAAVGGGN</sequence>
<keyword evidence="2" id="KW-0812">Transmembrane</keyword>
<feature type="compositionally biased region" description="Low complexity" evidence="1">
    <location>
        <begin position="17"/>
        <end position="32"/>
    </location>
</feature>
<gene>
    <name evidence="3" type="ORF">NS184_04120</name>
</gene>
<dbReference type="Proteomes" id="UP000078252">
    <property type="component" value="Unassembled WGS sequence"/>
</dbReference>
<organism evidence="3 4">
    <name type="scientific">Curtobacterium luteum</name>
    <dbReference type="NCBI Taxonomy" id="33881"/>
    <lineage>
        <taxon>Bacteria</taxon>
        <taxon>Bacillati</taxon>
        <taxon>Actinomycetota</taxon>
        <taxon>Actinomycetes</taxon>
        <taxon>Micrococcales</taxon>
        <taxon>Microbacteriaceae</taxon>
        <taxon>Curtobacterium</taxon>
    </lineage>
</organism>
<reference evidence="3 4" key="1">
    <citation type="journal article" date="2016" name="Front. Microbiol.">
        <title>Genomic Resource of Rice Seed Associated Bacteria.</title>
        <authorList>
            <person name="Midha S."/>
            <person name="Bansal K."/>
            <person name="Sharma S."/>
            <person name="Kumar N."/>
            <person name="Patil P.P."/>
            <person name="Chaudhry V."/>
            <person name="Patil P.B."/>
        </authorList>
    </citation>
    <scope>NUCLEOTIDE SEQUENCE [LARGE SCALE GENOMIC DNA]</scope>
    <source>
        <strain evidence="3 4">NS184</strain>
    </source>
</reference>
<feature type="compositionally biased region" description="Basic and acidic residues" evidence="1">
    <location>
        <begin position="1"/>
        <end position="12"/>
    </location>
</feature>
<keyword evidence="2" id="KW-1133">Transmembrane helix</keyword>
<dbReference type="EMBL" id="LDQC01000023">
    <property type="protein sequence ID" value="KTR09004.1"/>
    <property type="molecule type" value="Genomic_DNA"/>
</dbReference>
<protein>
    <recommendedName>
        <fullName evidence="5">DUF4064 domain-containing protein</fullName>
    </recommendedName>
</protein>
<evidence type="ECO:0000313" key="3">
    <source>
        <dbReference type="EMBL" id="KTR09004.1"/>
    </source>
</evidence>
<accession>A0A175RZA8</accession>
<name>A0A175RZA8_9MICO</name>
<evidence type="ECO:0008006" key="5">
    <source>
        <dbReference type="Google" id="ProtNLM"/>
    </source>
</evidence>
<dbReference type="OrthoDB" id="5020046at2"/>
<dbReference type="AlphaFoldDB" id="A0A175RZA8"/>
<feature type="region of interest" description="Disordered" evidence="1">
    <location>
        <begin position="1"/>
        <end position="106"/>
    </location>
</feature>
<evidence type="ECO:0000256" key="2">
    <source>
        <dbReference type="SAM" id="Phobius"/>
    </source>
</evidence>
<keyword evidence="2" id="KW-0472">Membrane</keyword>
<evidence type="ECO:0000256" key="1">
    <source>
        <dbReference type="SAM" id="MobiDB-lite"/>
    </source>
</evidence>
<feature type="transmembrane region" description="Helical" evidence="2">
    <location>
        <begin position="142"/>
        <end position="167"/>
    </location>
</feature>
<dbReference type="RefSeq" id="WP_058724866.1">
    <property type="nucleotide sequence ID" value="NZ_LDQC01000023.1"/>
</dbReference>
<proteinExistence type="predicted"/>
<feature type="transmembrane region" description="Helical" evidence="2">
    <location>
        <begin position="202"/>
        <end position="228"/>
    </location>
</feature>
<comment type="caution">
    <text evidence="3">The sequence shown here is derived from an EMBL/GenBank/DDBJ whole genome shotgun (WGS) entry which is preliminary data.</text>
</comment>